<name>A0ABY5RT75_9HYPH</name>
<dbReference type="Gene3D" id="2.120.10.30">
    <property type="entry name" value="TolB, C-terminal domain"/>
    <property type="match status" value="1"/>
</dbReference>
<dbReference type="PANTHER" id="PTHR10009">
    <property type="entry name" value="PROTEIN YELLOW-RELATED"/>
    <property type="match status" value="1"/>
</dbReference>
<dbReference type="RefSeq" id="WP_173947898.1">
    <property type="nucleotide sequence ID" value="NZ_CP102845.1"/>
</dbReference>
<dbReference type="PANTHER" id="PTHR10009:SF18">
    <property type="entry name" value="PROTEIN YELLOW-LIKE PROTEIN"/>
    <property type="match status" value="1"/>
</dbReference>
<dbReference type="Proteomes" id="UP001017257">
    <property type="component" value="Chromosome"/>
</dbReference>
<reference evidence="4" key="1">
    <citation type="submission" date="2022-08" db="EMBL/GenBank/DDBJ databases">
        <title>Microvirga terrae sp. nov., isolated from soil.</title>
        <authorList>
            <person name="Kim K.H."/>
            <person name="Seo Y.L."/>
            <person name="Kim J.M."/>
            <person name="Lee J.K."/>
            <person name="Han D.M."/>
            <person name="Jeon C.O."/>
        </authorList>
    </citation>
    <scope>NUCLEOTIDE SEQUENCE</scope>
    <source>
        <strain evidence="4">R24</strain>
    </source>
</reference>
<dbReference type="InterPro" id="IPR017996">
    <property type="entry name" value="MRJP/yellow-related"/>
</dbReference>
<keyword evidence="2" id="KW-0964">Secreted</keyword>
<feature type="chain" id="PRO_5045700704" evidence="3">
    <location>
        <begin position="28"/>
        <end position="395"/>
    </location>
</feature>
<feature type="signal peptide" evidence="3">
    <location>
        <begin position="1"/>
        <end position="27"/>
    </location>
</feature>
<accession>A0ABY5RT75</accession>
<organism evidence="4 5">
    <name type="scientific">Microvirga terrae</name>
    <dbReference type="NCBI Taxonomy" id="2740529"/>
    <lineage>
        <taxon>Bacteria</taxon>
        <taxon>Pseudomonadati</taxon>
        <taxon>Pseudomonadota</taxon>
        <taxon>Alphaproteobacteria</taxon>
        <taxon>Hyphomicrobiales</taxon>
        <taxon>Methylobacteriaceae</taxon>
        <taxon>Microvirga</taxon>
    </lineage>
</organism>
<sequence>MRYAPHPATLLLGIALVTSTSLGSAMAQQSSSQQPFEQVATFDHQVTGVAVSQDGRIFVNFPRWTEDSPVSVAEVMKDGSLRPYPDQVWNEWRNARKDEMAPQEHWVCVQSVVADSQGNLWVLDPAAPAQDKVVAGGPKLVKIDLKTNQPSQTISFTEQVAPQGSYLNDVRFSPDGRHAYLTDSGVKGALIVVDLQSGKARRVLDGHPSTQVEKDVQVKADGQVLRRPDGRGVEFAADGIALTPDGRHLYWQAIKGKTLYRIATDALENAQGTDRDIAAKVETVGENGVADGLLITRRGDRMIVTAPEDDALKVRVLSGAQGSRPTILVRDKQLRWPDSLAEGPDGTLYFTTSRIQDSATYKPDAPKNLPTQLWRMKLDSAEATGSLNTPAQPQQ</sequence>
<keyword evidence="3" id="KW-0732">Signal</keyword>
<evidence type="ECO:0000256" key="3">
    <source>
        <dbReference type="SAM" id="SignalP"/>
    </source>
</evidence>
<gene>
    <name evidence="4" type="ORF">HPT29_004740</name>
</gene>
<evidence type="ECO:0000313" key="5">
    <source>
        <dbReference type="Proteomes" id="UP001017257"/>
    </source>
</evidence>
<evidence type="ECO:0000256" key="1">
    <source>
        <dbReference type="ARBA" id="ARBA00004613"/>
    </source>
</evidence>
<keyword evidence="5" id="KW-1185">Reference proteome</keyword>
<dbReference type="SUPFAM" id="SSF101898">
    <property type="entry name" value="NHL repeat"/>
    <property type="match status" value="1"/>
</dbReference>
<evidence type="ECO:0000313" key="4">
    <source>
        <dbReference type="EMBL" id="UVF20455.1"/>
    </source>
</evidence>
<protein>
    <submittedName>
        <fullName evidence="4">Major royal jelly family protein</fullName>
    </submittedName>
</protein>
<evidence type="ECO:0000256" key="2">
    <source>
        <dbReference type="ARBA" id="ARBA00022525"/>
    </source>
</evidence>
<dbReference type="EMBL" id="CP102845">
    <property type="protein sequence ID" value="UVF20455.1"/>
    <property type="molecule type" value="Genomic_DNA"/>
</dbReference>
<proteinExistence type="predicted"/>
<comment type="subcellular location">
    <subcellularLocation>
        <location evidence="1">Secreted</location>
    </subcellularLocation>
</comment>
<dbReference type="Pfam" id="PF03022">
    <property type="entry name" value="MRJP"/>
    <property type="match status" value="1"/>
</dbReference>
<dbReference type="InterPro" id="IPR011042">
    <property type="entry name" value="6-blade_b-propeller_TolB-like"/>
</dbReference>